<dbReference type="RefSeq" id="WP_068756331.1">
    <property type="nucleotide sequence ID" value="NZ_KQ950182.1"/>
</dbReference>
<dbReference type="InterPro" id="IPR052027">
    <property type="entry name" value="PspC"/>
</dbReference>
<dbReference type="Pfam" id="PF04024">
    <property type="entry name" value="PspC"/>
    <property type="match status" value="1"/>
</dbReference>
<dbReference type="Proteomes" id="UP000074382">
    <property type="component" value="Unassembled WGS sequence"/>
</dbReference>
<evidence type="ECO:0000256" key="4">
    <source>
        <dbReference type="ARBA" id="ARBA00022989"/>
    </source>
</evidence>
<gene>
    <name evidence="8" type="ORF">AC529_14860</name>
</gene>
<dbReference type="PATRIC" id="fig|665004.4.peg.2453"/>
<evidence type="ECO:0000313" key="8">
    <source>
        <dbReference type="EMBL" id="KUP95948.1"/>
    </source>
</evidence>
<evidence type="ECO:0000256" key="5">
    <source>
        <dbReference type="ARBA" id="ARBA00023136"/>
    </source>
</evidence>
<name>A0A147KFA7_THECS</name>
<protein>
    <submittedName>
        <fullName evidence="8">Phage-shock protein</fullName>
    </submittedName>
</protein>
<evidence type="ECO:0000256" key="3">
    <source>
        <dbReference type="ARBA" id="ARBA00022692"/>
    </source>
</evidence>
<organism evidence="8 9">
    <name type="scientific">Thermobifida cellulosilytica TB100</name>
    <dbReference type="NCBI Taxonomy" id="665004"/>
    <lineage>
        <taxon>Bacteria</taxon>
        <taxon>Bacillati</taxon>
        <taxon>Actinomycetota</taxon>
        <taxon>Actinomycetes</taxon>
        <taxon>Streptosporangiales</taxon>
        <taxon>Nocardiopsidaceae</taxon>
        <taxon>Thermobifida</taxon>
    </lineage>
</organism>
<dbReference type="PANTHER" id="PTHR33885:SF3">
    <property type="entry name" value="PHAGE SHOCK PROTEIN C"/>
    <property type="match status" value="1"/>
</dbReference>
<feature type="transmembrane region" description="Helical" evidence="6">
    <location>
        <begin position="39"/>
        <end position="62"/>
    </location>
</feature>
<feature type="domain" description="Phage shock protein PspC N-terminal" evidence="7">
    <location>
        <begin position="8"/>
        <end position="65"/>
    </location>
</feature>
<keyword evidence="4 6" id="KW-1133">Transmembrane helix</keyword>
<comment type="caution">
    <text evidence="8">The sequence shown here is derived from an EMBL/GenBank/DDBJ whole genome shotgun (WGS) entry which is preliminary data.</text>
</comment>
<comment type="subcellular location">
    <subcellularLocation>
        <location evidence="1">Cell membrane</location>
        <topology evidence="1">Single-pass membrane protein</topology>
    </subcellularLocation>
</comment>
<keyword evidence="9" id="KW-1185">Reference proteome</keyword>
<dbReference type="STRING" id="665004.AC529_14860"/>
<keyword evidence="3 6" id="KW-0812">Transmembrane</keyword>
<sequence length="86" mass="9488">MSENLTRKTLRRSRSSRILTGVCGGIGEFLRVDPNLIRLAFAVFTLLGGSGVLLYLIAWLVIPEEGTGSSVLEHLIRTFQGKESRL</sequence>
<dbReference type="AlphaFoldDB" id="A0A147KFA7"/>
<evidence type="ECO:0000313" key="9">
    <source>
        <dbReference type="Proteomes" id="UP000074382"/>
    </source>
</evidence>
<evidence type="ECO:0000256" key="6">
    <source>
        <dbReference type="SAM" id="Phobius"/>
    </source>
</evidence>
<dbReference type="InterPro" id="IPR007168">
    <property type="entry name" value="Phageshock_PspC_N"/>
</dbReference>
<keyword evidence="5 6" id="KW-0472">Membrane</keyword>
<proteinExistence type="predicted"/>
<reference evidence="9" key="1">
    <citation type="journal article" date="2017" name="Acta Aliment.">
        <title>Plant polysaccharide degrading enzyme system of Thermpbifida cellulosilytica TB100 revealed by de novo genome project data.</title>
        <authorList>
            <person name="Toth A."/>
            <person name="Baka E."/>
            <person name="Luzics S."/>
            <person name="Bata-Vidacs I."/>
            <person name="Nagy I."/>
            <person name="Balint B."/>
            <person name="Herceg R."/>
            <person name="Olasz F."/>
            <person name="Wilk T."/>
            <person name="Nagy T."/>
            <person name="Kriszt B."/>
            <person name="Nagy I."/>
            <person name="Kukolya J."/>
        </authorList>
    </citation>
    <scope>NUCLEOTIDE SEQUENCE [LARGE SCALE GENOMIC DNA]</scope>
    <source>
        <strain evidence="9">TB100</strain>
    </source>
</reference>
<dbReference type="PANTHER" id="PTHR33885">
    <property type="entry name" value="PHAGE SHOCK PROTEIN C"/>
    <property type="match status" value="1"/>
</dbReference>
<evidence type="ECO:0000256" key="2">
    <source>
        <dbReference type="ARBA" id="ARBA00022475"/>
    </source>
</evidence>
<evidence type="ECO:0000256" key="1">
    <source>
        <dbReference type="ARBA" id="ARBA00004162"/>
    </source>
</evidence>
<dbReference type="GO" id="GO:0005886">
    <property type="term" value="C:plasma membrane"/>
    <property type="evidence" value="ECO:0007669"/>
    <property type="project" value="UniProtKB-SubCell"/>
</dbReference>
<evidence type="ECO:0000259" key="7">
    <source>
        <dbReference type="Pfam" id="PF04024"/>
    </source>
</evidence>
<dbReference type="OrthoDB" id="7359894at2"/>
<accession>A0A147KFA7</accession>
<dbReference type="EMBL" id="LGEM01000103">
    <property type="protein sequence ID" value="KUP95948.1"/>
    <property type="molecule type" value="Genomic_DNA"/>
</dbReference>
<keyword evidence="2" id="KW-1003">Cell membrane</keyword>